<evidence type="ECO:0000259" key="9">
    <source>
        <dbReference type="PROSITE" id="PS50893"/>
    </source>
</evidence>
<sequence length="452" mass="50117">MKHKRTTAWILSAATALILWQAVAAWIDYPQLIPSVSGLFLSVLHLFALPSFYISLGATLLRGLAGVIVAFLLALPIGFLCGKKSFWFHYFNPLLSTLRSTPVVAFILLIILWLPTEAVAPTIALMTMFPVLCENIIKGVQSINNDYERLAFVYQINFRTKTRYIYWPSLKPFVESGCVTGFGFGWKAIIMGEVLSKPFAGIGVEMRTAQMFINVPDLIAWTFIAIVVSFLLTEAIRYLLKRKLQTTISKGQNHKRVSSLTSASLKINDITKRYDNKILFERISYEIPSGSICLVTGVSGKGKTTLLNIMAGITNSEEGSIEGVNVKKAYLFQTPTLLPWLTAKENILITAPKDTETSTVTELLNALEISELSDSYSNQLSGGQCQRVALARALVSEPQLLLIDEPFTGLDKELTEKVVSLLVAWAKSHHTTMIIAIHEATDLFPHDIEIAL</sequence>
<comment type="caution">
    <text evidence="11">The sequence shown here is derived from an EMBL/GenBank/DDBJ whole genome shotgun (WGS) entry which is preliminary data.</text>
</comment>
<dbReference type="PROSITE" id="PS50928">
    <property type="entry name" value="ABC_TM1"/>
    <property type="match status" value="1"/>
</dbReference>
<dbReference type="Pfam" id="PF00528">
    <property type="entry name" value="BPD_transp_1"/>
    <property type="match status" value="1"/>
</dbReference>
<dbReference type="PANTHER" id="PTHR42781:SF4">
    <property type="entry name" value="SPERMIDINE_PUTRESCINE IMPORT ATP-BINDING PROTEIN POTA"/>
    <property type="match status" value="1"/>
</dbReference>
<dbReference type="PANTHER" id="PTHR42781">
    <property type="entry name" value="SPERMIDINE/PUTRESCINE IMPORT ATP-BINDING PROTEIN POTA"/>
    <property type="match status" value="1"/>
</dbReference>
<dbReference type="GO" id="GO:0016887">
    <property type="term" value="F:ATP hydrolysis activity"/>
    <property type="evidence" value="ECO:0007669"/>
    <property type="project" value="InterPro"/>
</dbReference>
<keyword evidence="5" id="KW-0067">ATP-binding</keyword>
<evidence type="ECO:0000256" key="3">
    <source>
        <dbReference type="ARBA" id="ARBA00022692"/>
    </source>
</evidence>
<feature type="transmembrane region" description="Helical" evidence="8">
    <location>
        <begin position="93"/>
        <end position="114"/>
    </location>
</feature>
<evidence type="ECO:0000313" key="11">
    <source>
        <dbReference type="EMBL" id="GAT61789.1"/>
    </source>
</evidence>
<dbReference type="InterPro" id="IPR050093">
    <property type="entry name" value="ABC_SmlMolc_Importer"/>
</dbReference>
<keyword evidence="2 8" id="KW-0813">Transport</keyword>
<dbReference type="CDD" id="cd06261">
    <property type="entry name" value="TM_PBP2"/>
    <property type="match status" value="1"/>
</dbReference>
<feature type="transmembrane region" description="Helical" evidence="8">
    <location>
        <begin position="48"/>
        <end position="81"/>
    </location>
</feature>
<dbReference type="SUPFAM" id="SSF52540">
    <property type="entry name" value="P-loop containing nucleoside triphosphate hydrolases"/>
    <property type="match status" value="1"/>
</dbReference>
<evidence type="ECO:0000256" key="7">
    <source>
        <dbReference type="ARBA" id="ARBA00023136"/>
    </source>
</evidence>
<dbReference type="GO" id="GO:0005524">
    <property type="term" value="F:ATP binding"/>
    <property type="evidence" value="ECO:0007669"/>
    <property type="project" value="UniProtKB-KW"/>
</dbReference>
<organism evidence="11 12">
    <name type="scientific">Paludibacter jiangxiensis</name>
    <dbReference type="NCBI Taxonomy" id="681398"/>
    <lineage>
        <taxon>Bacteria</taxon>
        <taxon>Pseudomonadati</taxon>
        <taxon>Bacteroidota</taxon>
        <taxon>Bacteroidia</taxon>
        <taxon>Bacteroidales</taxon>
        <taxon>Paludibacteraceae</taxon>
        <taxon>Paludibacter</taxon>
    </lineage>
</organism>
<dbReference type="InterPro" id="IPR003593">
    <property type="entry name" value="AAA+_ATPase"/>
</dbReference>
<keyword evidence="12" id="KW-1185">Reference proteome</keyword>
<comment type="similarity">
    <text evidence="8">Belongs to the binding-protein-dependent transport system permease family.</text>
</comment>
<protein>
    <submittedName>
        <fullName evidence="11">ABC-type nitrate/sulfonate/bicarbonate transport system</fullName>
    </submittedName>
</protein>
<feature type="domain" description="ABC transporter" evidence="9">
    <location>
        <begin position="265"/>
        <end position="450"/>
    </location>
</feature>
<evidence type="ECO:0000256" key="4">
    <source>
        <dbReference type="ARBA" id="ARBA00022741"/>
    </source>
</evidence>
<dbReference type="InterPro" id="IPR035906">
    <property type="entry name" value="MetI-like_sf"/>
</dbReference>
<dbReference type="InterPro" id="IPR027417">
    <property type="entry name" value="P-loop_NTPase"/>
</dbReference>
<dbReference type="InterPro" id="IPR003439">
    <property type="entry name" value="ABC_transporter-like_ATP-bd"/>
</dbReference>
<name>A0A170YGF4_9BACT</name>
<dbReference type="PROSITE" id="PS50893">
    <property type="entry name" value="ABC_TRANSPORTER_2"/>
    <property type="match status" value="1"/>
</dbReference>
<reference evidence="12" key="2">
    <citation type="journal article" date="2017" name="Genome Announc.">
        <title>Draft genome sequence of Paludibacter jiangxiensis NM7(T), a propionate-producing fermentative bacterium.</title>
        <authorList>
            <person name="Qiu Y.-L."/>
            <person name="Tourlousse D.M."/>
            <person name="Matsuura N."/>
            <person name="Ohashi A."/>
            <person name="Sekiguchi Y."/>
        </authorList>
    </citation>
    <scope>NUCLEOTIDE SEQUENCE [LARGE SCALE GENOMIC DNA]</scope>
    <source>
        <strain evidence="12">NM7</strain>
    </source>
</reference>
<dbReference type="InterPro" id="IPR017871">
    <property type="entry name" value="ABC_transporter-like_CS"/>
</dbReference>
<dbReference type="PROSITE" id="PS00211">
    <property type="entry name" value="ABC_TRANSPORTER_1"/>
    <property type="match status" value="1"/>
</dbReference>
<evidence type="ECO:0000256" key="6">
    <source>
        <dbReference type="ARBA" id="ARBA00022989"/>
    </source>
</evidence>
<feature type="transmembrane region" description="Helical" evidence="8">
    <location>
        <begin position="218"/>
        <end position="240"/>
    </location>
</feature>
<evidence type="ECO:0000256" key="2">
    <source>
        <dbReference type="ARBA" id="ARBA00022448"/>
    </source>
</evidence>
<dbReference type="OrthoDB" id="1098100at2"/>
<dbReference type="Proteomes" id="UP000076586">
    <property type="component" value="Unassembled WGS sequence"/>
</dbReference>
<dbReference type="SMART" id="SM00382">
    <property type="entry name" value="AAA"/>
    <property type="match status" value="1"/>
</dbReference>
<dbReference type="EMBL" id="BDCR01000001">
    <property type="protein sequence ID" value="GAT61789.1"/>
    <property type="molecule type" value="Genomic_DNA"/>
</dbReference>
<dbReference type="GO" id="GO:0005886">
    <property type="term" value="C:plasma membrane"/>
    <property type="evidence" value="ECO:0007669"/>
    <property type="project" value="UniProtKB-SubCell"/>
</dbReference>
<keyword evidence="4" id="KW-0547">Nucleotide-binding</keyword>
<dbReference type="Gene3D" id="1.10.3720.10">
    <property type="entry name" value="MetI-like"/>
    <property type="match status" value="1"/>
</dbReference>
<keyword evidence="3 8" id="KW-0812">Transmembrane</keyword>
<reference evidence="12" key="1">
    <citation type="submission" date="2016-04" db="EMBL/GenBank/DDBJ databases">
        <title>Draft genome sequence of Paludibacter jiangxiensis strain NM7.</title>
        <authorList>
            <person name="Qiu Y."/>
            <person name="Matsuura N."/>
            <person name="Ohashi A."/>
            <person name="Tourlousse M.D."/>
            <person name="Sekiguchi Y."/>
        </authorList>
    </citation>
    <scope>NUCLEOTIDE SEQUENCE [LARGE SCALE GENOMIC DNA]</scope>
    <source>
        <strain evidence="12">NM7</strain>
    </source>
</reference>
<comment type="subcellular location">
    <subcellularLocation>
        <location evidence="1 8">Cell membrane</location>
        <topology evidence="1 8">Multi-pass membrane protein</topology>
    </subcellularLocation>
</comment>
<keyword evidence="6 8" id="KW-1133">Transmembrane helix</keyword>
<keyword evidence="7 8" id="KW-0472">Membrane</keyword>
<dbReference type="RefSeq" id="WP_068701469.1">
    <property type="nucleotide sequence ID" value="NZ_BDCR01000001.1"/>
</dbReference>
<dbReference type="SUPFAM" id="SSF161098">
    <property type="entry name" value="MetI-like"/>
    <property type="match status" value="1"/>
</dbReference>
<accession>A0A170YGF4</accession>
<dbReference type="AlphaFoldDB" id="A0A170YGF4"/>
<dbReference type="STRING" id="681398.PJIAN_1373"/>
<dbReference type="Pfam" id="PF00005">
    <property type="entry name" value="ABC_tran"/>
    <property type="match status" value="1"/>
</dbReference>
<evidence type="ECO:0000256" key="1">
    <source>
        <dbReference type="ARBA" id="ARBA00004651"/>
    </source>
</evidence>
<gene>
    <name evidence="11" type="ORF">PJIAN_1373</name>
</gene>
<evidence type="ECO:0000259" key="10">
    <source>
        <dbReference type="PROSITE" id="PS50928"/>
    </source>
</evidence>
<dbReference type="Gene3D" id="3.40.50.300">
    <property type="entry name" value="P-loop containing nucleotide triphosphate hydrolases"/>
    <property type="match status" value="1"/>
</dbReference>
<dbReference type="InterPro" id="IPR000515">
    <property type="entry name" value="MetI-like"/>
</dbReference>
<evidence type="ECO:0000256" key="8">
    <source>
        <dbReference type="RuleBase" id="RU363032"/>
    </source>
</evidence>
<dbReference type="GO" id="GO:0055085">
    <property type="term" value="P:transmembrane transport"/>
    <property type="evidence" value="ECO:0007669"/>
    <property type="project" value="InterPro"/>
</dbReference>
<feature type="domain" description="ABC transmembrane type-1" evidence="10">
    <location>
        <begin position="56"/>
        <end position="236"/>
    </location>
</feature>
<evidence type="ECO:0000256" key="5">
    <source>
        <dbReference type="ARBA" id="ARBA00022840"/>
    </source>
</evidence>
<proteinExistence type="inferred from homology"/>
<evidence type="ECO:0000313" key="12">
    <source>
        <dbReference type="Proteomes" id="UP000076586"/>
    </source>
</evidence>